<feature type="transmembrane region" description="Helical" evidence="1">
    <location>
        <begin position="67"/>
        <end position="89"/>
    </location>
</feature>
<feature type="transmembrane region" description="Helical" evidence="1">
    <location>
        <begin position="218"/>
        <end position="240"/>
    </location>
</feature>
<feature type="transmembrane region" description="Helical" evidence="1">
    <location>
        <begin position="39"/>
        <end position="55"/>
    </location>
</feature>
<feature type="transmembrane region" description="Helical" evidence="1">
    <location>
        <begin position="129"/>
        <end position="150"/>
    </location>
</feature>
<dbReference type="InterPro" id="IPR000620">
    <property type="entry name" value="EamA_dom"/>
</dbReference>
<keyword evidence="4" id="KW-1185">Reference proteome</keyword>
<feature type="transmembrane region" description="Helical" evidence="1">
    <location>
        <begin position="95"/>
        <end position="117"/>
    </location>
</feature>
<name>A0A0U5H1A7_9EURY</name>
<dbReference type="KEGG" id="hhb:Hhub_2748"/>
<gene>
    <name evidence="3" type="ORF">HHUB_2748</name>
</gene>
<keyword evidence="1" id="KW-0812">Transmembrane</keyword>
<feature type="transmembrane region" description="Helical" evidence="1">
    <location>
        <begin position="273"/>
        <end position="292"/>
    </location>
</feature>
<evidence type="ECO:0000259" key="2">
    <source>
        <dbReference type="Pfam" id="PF00892"/>
    </source>
</evidence>
<evidence type="ECO:0000256" key="1">
    <source>
        <dbReference type="SAM" id="Phobius"/>
    </source>
</evidence>
<organism evidence="3 4">
    <name type="scientific">Halobacterium hubeiense</name>
    <dbReference type="NCBI Taxonomy" id="1407499"/>
    <lineage>
        <taxon>Archaea</taxon>
        <taxon>Methanobacteriati</taxon>
        <taxon>Methanobacteriota</taxon>
        <taxon>Stenosarchaea group</taxon>
        <taxon>Halobacteria</taxon>
        <taxon>Halobacteriales</taxon>
        <taxon>Halobacteriaceae</taxon>
        <taxon>Halobacterium</taxon>
    </lineage>
</organism>
<dbReference type="PANTHER" id="PTHR22911">
    <property type="entry name" value="ACYL-MALONYL CONDENSING ENZYME-RELATED"/>
    <property type="match status" value="1"/>
</dbReference>
<feature type="domain" description="EamA" evidence="2">
    <location>
        <begin position="12"/>
        <end position="140"/>
    </location>
</feature>
<sequence length="295" mass="30002">MSADDPVVPPMAAVAVAVVAVSTSAILVELSDAPRVLKAGYRVLFTAAFVAPFAFRERREYAAVSGSDWLVVSAAGVLLAVHFASWFASIEFTSIAASTTLVQTQPAFVAVGAWLLLDERVGARIVGGILVAIAGSVLLSMGDFLTGSAVGPSPTLGNALAVVGAVTGAGYVLAGRSVRQRLSLAPYVFAVYGVCTVVLFAVAVALGLPLVEYPVHEWALFVGMAVGPGLFGHTVVNWALKYVESSVVSVSLLGEPVGSTLLALAVFGQVPGVFTVAGGVVVLAGIAVTTTGRAT</sequence>
<feature type="transmembrane region" description="Helical" evidence="1">
    <location>
        <begin position="156"/>
        <end position="174"/>
    </location>
</feature>
<dbReference type="InterPro" id="IPR037185">
    <property type="entry name" value="EmrE-like"/>
</dbReference>
<evidence type="ECO:0000313" key="4">
    <source>
        <dbReference type="Proteomes" id="UP000066737"/>
    </source>
</evidence>
<keyword evidence="1" id="KW-0472">Membrane</keyword>
<feature type="transmembrane region" description="Helical" evidence="1">
    <location>
        <begin position="7"/>
        <end position="27"/>
    </location>
</feature>
<dbReference type="PANTHER" id="PTHR22911:SF76">
    <property type="entry name" value="EAMA DOMAIN-CONTAINING PROTEIN"/>
    <property type="match status" value="1"/>
</dbReference>
<feature type="domain" description="EamA" evidence="2">
    <location>
        <begin position="156"/>
        <end position="290"/>
    </location>
</feature>
<reference evidence="4" key="1">
    <citation type="journal article" date="2016" name="Environ. Microbiol.">
        <title>The complete genome of a viable archaeum isolated from 123-million-year-old rock salt.</title>
        <authorList>
            <person name="Jaakkola S.T."/>
            <person name="Pfeiffer F."/>
            <person name="Ravantti J.J."/>
            <person name="Guo Q."/>
            <person name="Liu Y."/>
            <person name="Chen X."/>
            <person name="Ma H."/>
            <person name="Yang C."/>
            <person name="Oksanen H.M."/>
            <person name="Bamford D.H."/>
        </authorList>
    </citation>
    <scope>NUCLEOTIDE SEQUENCE</scope>
    <source>
        <strain evidence="4">JI20-1</strain>
    </source>
</reference>
<dbReference type="SUPFAM" id="SSF103481">
    <property type="entry name" value="Multidrug resistance efflux transporter EmrE"/>
    <property type="match status" value="2"/>
</dbReference>
<dbReference type="STRING" id="1407499.HHUB_2748"/>
<keyword evidence="1" id="KW-1133">Transmembrane helix</keyword>
<protein>
    <submittedName>
        <fullName evidence="3">DMT superfamily transport protein</fullName>
    </submittedName>
</protein>
<evidence type="ECO:0000313" key="3">
    <source>
        <dbReference type="EMBL" id="CQH58424.1"/>
    </source>
</evidence>
<proteinExistence type="predicted"/>
<dbReference type="AlphaFoldDB" id="A0A0U5H1A7"/>
<dbReference type="GO" id="GO:0016020">
    <property type="term" value="C:membrane"/>
    <property type="evidence" value="ECO:0007669"/>
    <property type="project" value="InterPro"/>
</dbReference>
<dbReference type="Proteomes" id="UP000066737">
    <property type="component" value="Chromosome I"/>
</dbReference>
<dbReference type="Pfam" id="PF00892">
    <property type="entry name" value="EamA"/>
    <property type="match status" value="2"/>
</dbReference>
<feature type="transmembrane region" description="Helical" evidence="1">
    <location>
        <begin position="186"/>
        <end position="206"/>
    </location>
</feature>
<feature type="transmembrane region" description="Helical" evidence="1">
    <location>
        <begin position="247"/>
        <end position="267"/>
    </location>
</feature>
<dbReference type="EMBL" id="LN831302">
    <property type="protein sequence ID" value="CQH58424.1"/>
    <property type="molecule type" value="Genomic_DNA"/>
</dbReference>
<accession>A0A0U5H1A7</accession>